<evidence type="ECO:0000313" key="2">
    <source>
        <dbReference type="Proteomes" id="UP000199584"/>
    </source>
</evidence>
<sequence>MLVVFNLMPPVFTLVDYFNLLQVQRETLLQMELAGGMTPAIHQEALDKLAEYGFDMNNIQISATPAPVDYGGDVELSMSYNYTYDKYSFSGFLITKTDELRTMSTSGKSVSFYFEK</sequence>
<organism evidence="1 2">
    <name type="scientific">Desulfoscipio geothermicus DSM 3669</name>
    <dbReference type="NCBI Taxonomy" id="1121426"/>
    <lineage>
        <taxon>Bacteria</taxon>
        <taxon>Bacillati</taxon>
        <taxon>Bacillota</taxon>
        <taxon>Clostridia</taxon>
        <taxon>Eubacteriales</taxon>
        <taxon>Desulfallaceae</taxon>
        <taxon>Desulfoscipio</taxon>
    </lineage>
</organism>
<accession>A0A1I6E219</accession>
<dbReference type="EMBL" id="FOYM01000023">
    <property type="protein sequence ID" value="SFR11746.1"/>
    <property type="molecule type" value="Genomic_DNA"/>
</dbReference>
<name>A0A1I6E219_9FIRM</name>
<dbReference type="Proteomes" id="UP000199584">
    <property type="component" value="Unassembled WGS sequence"/>
</dbReference>
<dbReference type="STRING" id="39060.SAMN05660706_12356"/>
<protein>
    <submittedName>
        <fullName evidence="1">Uncharacterized protein</fullName>
    </submittedName>
</protein>
<gene>
    <name evidence="1" type="ORF">SAMN05660706_12356</name>
</gene>
<dbReference type="AlphaFoldDB" id="A0A1I6E219"/>
<keyword evidence="2" id="KW-1185">Reference proteome</keyword>
<evidence type="ECO:0000313" key="1">
    <source>
        <dbReference type="EMBL" id="SFR11746.1"/>
    </source>
</evidence>
<reference evidence="2" key="1">
    <citation type="submission" date="2016-10" db="EMBL/GenBank/DDBJ databases">
        <authorList>
            <person name="Varghese N."/>
            <person name="Submissions S."/>
        </authorList>
    </citation>
    <scope>NUCLEOTIDE SEQUENCE [LARGE SCALE GENOMIC DNA]</scope>
    <source>
        <strain evidence="2">DSM 3669</strain>
    </source>
</reference>
<proteinExistence type="predicted"/>